<dbReference type="PANTHER" id="PTHR22916">
    <property type="entry name" value="GLYCOSYLTRANSFERASE"/>
    <property type="match status" value="1"/>
</dbReference>
<dbReference type="InterPro" id="IPR001173">
    <property type="entry name" value="Glyco_trans_2-like"/>
</dbReference>
<proteinExistence type="predicted"/>
<sequence length="339" mass="38268">MSPPTLNFHKPGVLLLNNMANINYNAADLEDTSGQARAADISVIVVTYNHEDFIAQAIESVLAQSTDRLLEVIISEDKSTDRTRDIVQDYARRDKRIRLMLSEQNIRSNEVVARALRSAAGRYVCILDGDDYWMANNKLEQQANFLDANPHYSAVFHNALIDDTCPARRRWTRSDLPKVFTLNEIWEGNPFATCTGMLRRACLEGLGSWYDALFPITDWSLYILCAEHGPIAFADEIVGAYRQHPSSEFSALPSRKKMDRISRFYHRMGKTGGTSRRTFAQEGCSRYFFEWATVYAGNGQSRLAWDCLWRSVRGGGVGRSVSLVDVCRLAIRLAKGGLH</sequence>
<dbReference type="Proteomes" id="UP001156905">
    <property type="component" value="Unassembled WGS sequence"/>
</dbReference>
<gene>
    <name evidence="2" type="ORF">GCM10007857_77830</name>
</gene>
<keyword evidence="3" id="KW-1185">Reference proteome</keyword>
<name>A0ABQ6BFX5_9BRAD</name>
<evidence type="ECO:0000259" key="1">
    <source>
        <dbReference type="Pfam" id="PF00535"/>
    </source>
</evidence>
<dbReference type="Pfam" id="PF00535">
    <property type="entry name" value="Glycos_transf_2"/>
    <property type="match status" value="1"/>
</dbReference>
<comment type="caution">
    <text evidence="2">The sequence shown here is derived from an EMBL/GenBank/DDBJ whole genome shotgun (WGS) entry which is preliminary data.</text>
</comment>
<protein>
    <recommendedName>
        <fullName evidence="1">Glycosyltransferase 2-like domain-containing protein</fullName>
    </recommendedName>
</protein>
<dbReference type="PANTHER" id="PTHR22916:SF3">
    <property type="entry name" value="UDP-GLCNAC:BETAGAL BETA-1,3-N-ACETYLGLUCOSAMINYLTRANSFERASE-LIKE PROTEIN 1"/>
    <property type="match status" value="1"/>
</dbReference>
<feature type="domain" description="Glycosyltransferase 2-like" evidence="1">
    <location>
        <begin position="42"/>
        <end position="200"/>
    </location>
</feature>
<dbReference type="RefSeq" id="WP_284274208.1">
    <property type="nucleotide sequence ID" value="NZ_BSOW01000041.1"/>
</dbReference>
<reference evidence="3" key="1">
    <citation type="journal article" date="2019" name="Int. J. Syst. Evol. Microbiol.">
        <title>The Global Catalogue of Microorganisms (GCM) 10K type strain sequencing project: providing services to taxonomists for standard genome sequencing and annotation.</title>
        <authorList>
            <consortium name="The Broad Institute Genomics Platform"/>
            <consortium name="The Broad Institute Genome Sequencing Center for Infectious Disease"/>
            <person name="Wu L."/>
            <person name="Ma J."/>
        </authorList>
    </citation>
    <scope>NUCLEOTIDE SEQUENCE [LARGE SCALE GENOMIC DNA]</scope>
    <source>
        <strain evidence="3">NBRC 102520</strain>
    </source>
</reference>
<organism evidence="2 3">
    <name type="scientific">Bradyrhizobium iriomotense</name>
    <dbReference type="NCBI Taxonomy" id="441950"/>
    <lineage>
        <taxon>Bacteria</taxon>
        <taxon>Pseudomonadati</taxon>
        <taxon>Pseudomonadota</taxon>
        <taxon>Alphaproteobacteria</taxon>
        <taxon>Hyphomicrobiales</taxon>
        <taxon>Nitrobacteraceae</taxon>
        <taxon>Bradyrhizobium</taxon>
    </lineage>
</organism>
<accession>A0ABQ6BFX5</accession>
<evidence type="ECO:0000313" key="3">
    <source>
        <dbReference type="Proteomes" id="UP001156905"/>
    </source>
</evidence>
<dbReference type="InterPro" id="IPR029044">
    <property type="entry name" value="Nucleotide-diphossugar_trans"/>
</dbReference>
<dbReference type="EMBL" id="BSOW01000041">
    <property type="protein sequence ID" value="GLR91067.1"/>
    <property type="molecule type" value="Genomic_DNA"/>
</dbReference>
<evidence type="ECO:0000313" key="2">
    <source>
        <dbReference type="EMBL" id="GLR91067.1"/>
    </source>
</evidence>
<dbReference type="SUPFAM" id="SSF53448">
    <property type="entry name" value="Nucleotide-diphospho-sugar transferases"/>
    <property type="match status" value="1"/>
</dbReference>
<dbReference type="Gene3D" id="3.90.550.10">
    <property type="entry name" value="Spore Coat Polysaccharide Biosynthesis Protein SpsA, Chain A"/>
    <property type="match status" value="1"/>
</dbReference>